<dbReference type="PANTHER" id="PTHR37694">
    <property type="entry name" value="SLR8022 PROTEIN"/>
    <property type="match status" value="1"/>
</dbReference>
<protein>
    <submittedName>
        <fullName evidence="2">Cupin</fullName>
    </submittedName>
</protein>
<dbReference type="Pfam" id="PF07883">
    <property type="entry name" value="Cupin_2"/>
    <property type="match status" value="1"/>
</dbReference>
<dbReference type="RefSeq" id="WP_155304871.1">
    <property type="nucleotide sequence ID" value="NZ_AP021875.1"/>
</dbReference>
<evidence type="ECO:0000313" key="3">
    <source>
        <dbReference type="Proteomes" id="UP000427769"/>
    </source>
</evidence>
<dbReference type="InterPro" id="IPR013096">
    <property type="entry name" value="Cupin_2"/>
</dbReference>
<dbReference type="KEGG" id="dwd:DSCW_34260"/>
<dbReference type="InterPro" id="IPR011051">
    <property type="entry name" value="RmlC_Cupin_sf"/>
</dbReference>
<accession>A0A5K7Z785</accession>
<name>A0A5K7Z785_9BACT</name>
<dbReference type="PANTHER" id="PTHR37694:SF1">
    <property type="entry name" value="SLR8022 PROTEIN"/>
    <property type="match status" value="1"/>
</dbReference>
<proteinExistence type="predicted"/>
<organism evidence="2 3">
    <name type="scientific">Desulfosarcina widdelii</name>
    <dbReference type="NCBI Taxonomy" id="947919"/>
    <lineage>
        <taxon>Bacteria</taxon>
        <taxon>Pseudomonadati</taxon>
        <taxon>Thermodesulfobacteriota</taxon>
        <taxon>Desulfobacteria</taxon>
        <taxon>Desulfobacterales</taxon>
        <taxon>Desulfosarcinaceae</taxon>
        <taxon>Desulfosarcina</taxon>
    </lineage>
</organism>
<dbReference type="SUPFAM" id="SSF51182">
    <property type="entry name" value="RmlC-like cupins"/>
    <property type="match status" value="1"/>
</dbReference>
<gene>
    <name evidence="2" type="ORF">DSCW_34260</name>
</gene>
<dbReference type="InterPro" id="IPR014710">
    <property type="entry name" value="RmlC-like_jellyroll"/>
</dbReference>
<dbReference type="AlphaFoldDB" id="A0A5K7Z785"/>
<dbReference type="EMBL" id="AP021875">
    <property type="protein sequence ID" value="BBO76009.1"/>
    <property type="molecule type" value="Genomic_DNA"/>
</dbReference>
<dbReference type="Proteomes" id="UP000427769">
    <property type="component" value="Chromosome"/>
</dbReference>
<evidence type="ECO:0000313" key="2">
    <source>
        <dbReference type="EMBL" id="BBO76009.1"/>
    </source>
</evidence>
<reference evidence="2 3" key="1">
    <citation type="submission" date="2019-11" db="EMBL/GenBank/DDBJ databases">
        <title>Comparative genomics of hydrocarbon-degrading Desulfosarcina strains.</title>
        <authorList>
            <person name="Watanabe M."/>
            <person name="Kojima H."/>
            <person name="Fukui M."/>
        </authorList>
    </citation>
    <scope>NUCLEOTIDE SEQUENCE [LARGE SCALE GENOMIC DNA]</scope>
    <source>
        <strain evidence="2 3">PP31</strain>
    </source>
</reference>
<dbReference type="OrthoDB" id="1121052at2"/>
<evidence type="ECO:0000259" key="1">
    <source>
        <dbReference type="Pfam" id="PF07883"/>
    </source>
</evidence>
<dbReference type="Gene3D" id="2.60.120.10">
    <property type="entry name" value="Jelly Rolls"/>
    <property type="match status" value="1"/>
</dbReference>
<sequence>MTNQNQTPRGKAFNLECYVDYADGSVVSKTLMKKEIGNITLFAFDRGQGLSEHTAPFDAVVHILDGKAEITIGGQPQIVNAGEMLIMPANIAHALHATERFKMLLVMIRGE</sequence>
<feature type="domain" description="Cupin type-2" evidence="1">
    <location>
        <begin position="43"/>
        <end position="106"/>
    </location>
</feature>
<keyword evidence="3" id="KW-1185">Reference proteome</keyword>
<dbReference type="CDD" id="cd02230">
    <property type="entry name" value="cupin_HP0902-like"/>
    <property type="match status" value="1"/>
</dbReference>